<evidence type="ECO:0000256" key="4">
    <source>
        <dbReference type="ARBA" id="ARBA00022801"/>
    </source>
</evidence>
<evidence type="ECO:0000256" key="2">
    <source>
        <dbReference type="ARBA" id="ARBA00009045"/>
    </source>
</evidence>
<keyword evidence="4 9" id="KW-0378">Hydrolase</keyword>
<keyword evidence="5 7" id="KW-1133">Transmembrane helix</keyword>
<feature type="transmembrane region" description="Helical" evidence="7">
    <location>
        <begin position="225"/>
        <end position="245"/>
    </location>
</feature>
<comment type="caution">
    <text evidence="9">The sequence shown here is derived from an EMBL/GenBank/DDBJ whole genome shotgun (WGS) entry which is preliminary data.</text>
</comment>
<reference evidence="9 10" key="1">
    <citation type="submission" date="2024-09" db="EMBL/GenBank/DDBJ databases">
        <authorList>
            <person name="Sun Q."/>
            <person name="Mori K."/>
        </authorList>
    </citation>
    <scope>NUCLEOTIDE SEQUENCE [LARGE SCALE GENOMIC DNA]</scope>
    <source>
        <strain evidence="9 10">JCM 11201</strain>
    </source>
</reference>
<feature type="transmembrane region" description="Helical" evidence="7">
    <location>
        <begin position="280"/>
        <end position="302"/>
    </location>
</feature>
<gene>
    <name evidence="9" type="ORF">ACFFMS_26760</name>
</gene>
<dbReference type="Proteomes" id="UP001589609">
    <property type="component" value="Unassembled WGS sequence"/>
</dbReference>
<keyword evidence="3 7" id="KW-0812">Transmembrane</keyword>
<protein>
    <submittedName>
        <fullName evidence="9">Rhomboid family intramembrane serine protease</fullName>
        <ecNumber evidence="9">3.4.21.-</ecNumber>
    </submittedName>
</protein>
<feature type="transmembrane region" description="Helical" evidence="7">
    <location>
        <begin position="363"/>
        <end position="382"/>
    </location>
</feature>
<dbReference type="EC" id="3.4.21.-" evidence="9"/>
<evidence type="ECO:0000256" key="7">
    <source>
        <dbReference type="SAM" id="Phobius"/>
    </source>
</evidence>
<sequence>MYQQQDSLYWALLYSLVCLHKYEILHNSEEQGEAWLQSPALKSNVIVRLKRHDVDWSSWVREDLKYLERMRAQRFRGKKKVYNIYVSRFEPLDDWQAAIADENSRVFIRTVFFTEYNEKRQADFMRMSLKMSDEEAAIIYSLKEKPAEALRSQLDGFLKLKSKQQYILNYARPFITKLFVAIQIVLFGVLEYAGGSTNTATLIAFGAKYNPLILQGEWWRFFTPMFLHIGLLHLLMNTVALYYVGSQVERILGNIRFLFVYLFAGFCGSLLSFVSSNAVAAGASGAIFGCFGALLYIAASYAKVFSRTMMQSVLTLIGINLLFGFAVPGIDNAGHIGGLIGGFLATVMVHVPGKKGSLLQKAAAMLIALLFVSILLFYGLHLKGNGVL</sequence>
<keyword evidence="6 7" id="KW-0472">Membrane</keyword>
<evidence type="ECO:0000313" key="10">
    <source>
        <dbReference type="Proteomes" id="UP001589609"/>
    </source>
</evidence>
<dbReference type="PANTHER" id="PTHR43731">
    <property type="entry name" value="RHOMBOID PROTEASE"/>
    <property type="match status" value="1"/>
</dbReference>
<dbReference type="InterPro" id="IPR050925">
    <property type="entry name" value="Rhomboid_protease_S54"/>
</dbReference>
<accession>A0ABV5WN10</accession>
<name>A0ABV5WN10_9BACI</name>
<feature type="transmembrane region" description="Helical" evidence="7">
    <location>
        <begin position="178"/>
        <end position="205"/>
    </location>
</feature>
<feature type="domain" description="Peptidase S54 rhomboid" evidence="8">
    <location>
        <begin position="216"/>
        <end position="350"/>
    </location>
</feature>
<feature type="transmembrane region" description="Helical" evidence="7">
    <location>
        <begin position="309"/>
        <end position="327"/>
    </location>
</feature>
<proteinExistence type="inferred from homology"/>
<evidence type="ECO:0000313" key="9">
    <source>
        <dbReference type="EMBL" id="MFB9761833.1"/>
    </source>
</evidence>
<dbReference type="InterPro" id="IPR022764">
    <property type="entry name" value="Peptidase_S54_rhomboid_dom"/>
</dbReference>
<dbReference type="Gene3D" id="1.20.1540.10">
    <property type="entry name" value="Rhomboid-like"/>
    <property type="match status" value="1"/>
</dbReference>
<dbReference type="RefSeq" id="WP_379951927.1">
    <property type="nucleotide sequence ID" value="NZ_JBHMAF010000196.1"/>
</dbReference>
<evidence type="ECO:0000256" key="6">
    <source>
        <dbReference type="ARBA" id="ARBA00023136"/>
    </source>
</evidence>
<organism evidence="9 10">
    <name type="scientific">Ectobacillus funiculus</name>
    <dbReference type="NCBI Taxonomy" id="137993"/>
    <lineage>
        <taxon>Bacteria</taxon>
        <taxon>Bacillati</taxon>
        <taxon>Bacillota</taxon>
        <taxon>Bacilli</taxon>
        <taxon>Bacillales</taxon>
        <taxon>Bacillaceae</taxon>
        <taxon>Ectobacillus</taxon>
    </lineage>
</organism>
<keyword evidence="9" id="KW-0645">Protease</keyword>
<comment type="subcellular location">
    <subcellularLocation>
        <location evidence="1">Membrane</location>
        <topology evidence="1">Multi-pass membrane protein</topology>
    </subcellularLocation>
</comment>
<evidence type="ECO:0000256" key="5">
    <source>
        <dbReference type="ARBA" id="ARBA00022989"/>
    </source>
</evidence>
<comment type="similarity">
    <text evidence="2">Belongs to the peptidase S54 family.</text>
</comment>
<dbReference type="InterPro" id="IPR035952">
    <property type="entry name" value="Rhomboid-like_sf"/>
</dbReference>
<dbReference type="GO" id="GO:0008233">
    <property type="term" value="F:peptidase activity"/>
    <property type="evidence" value="ECO:0007669"/>
    <property type="project" value="UniProtKB-KW"/>
</dbReference>
<dbReference type="SUPFAM" id="SSF144091">
    <property type="entry name" value="Rhomboid-like"/>
    <property type="match status" value="1"/>
</dbReference>
<dbReference type="Pfam" id="PF01694">
    <property type="entry name" value="Rhomboid"/>
    <property type="match status" value="1"/>
</dbReference>
<evidence type="ECO:0000256" key="3">
    <source>
        <dbReference type="ARBA" id="ARBA00022692"/>
    </source>
</evidence>
<evidence type="ECO:0000259" key="8">
    <source>
        <dbReference type="Pfam" id="PF01694"/>
    </source>
</evidence>
<dbReference type="GO" id="GO:0006508">
    <property type="term" value="P:proteolysis"/>
    <property type="evidence" value="ECO:0007669"/>
    <property type="project" value="UniProtKB-KW"/>
</dbReference>
<keyword evidence="10" id="KW-1185">Reference proteome</keyword>
<dbReference type="EMBL" id="JBHMAF010000196">
    <property type="protein sequence ID" value="MFB9761833.1"/>
    <property type="molecule type" value="Genomic_DNA"/>
</dbReference>
<dbReference type="PANTHER" id="PTHR43731:SF14">
    <property type="entry name" value="PRESENILIN-ASSOCIATED RHOMBOID-LIKE PROTEIN, MITOCHONDRIAL"/>
    <property type="match status" value="1"/>
</dbReference>
<feature type="transmembrane region" description="Helical" evidence="7">
    <location>
        <begin position="257"/>
        <end position="274"/>
    </location>
</feature>
<evidence type="ECO:0000256" key="1">
    <source>
        <dbReference type="ARBA" id="ARBA00004141"/>
    </source>
</evidence>
<feature type="transmembrane region" description="Helical" evidence="7">
    <location>
        <begin position="333"/>
        <end position="351"/>
    </location>
</feature>